<evidence type="ECO:0000313" key="3">
    <source>
        <dbReference type="Proteomes" id="UP001465976"/>
    </source>
</evidence>
<feature type="compositionally biased region" description="Basic and acidic residues" evidence="1">
    <location>
        <begin position="246"/>
        <end position="255"/>
    </location>
</feature>
<feature type="compositionally biased region" description="Low complexity" evidence="1">
    <location>
        <begin position="666"/>
        <end position="682"/>
    </location>
</feature>
<feature type="compositionally biased region" description="Basic and acidic residues" evidence="1">
    <location>
        <begin position="308"/>
        <end position="317"/>
    </location>
</feature>
<accession>A0ABR3EMF4</accession>
<feature type="region of interest" description="Disordered" evidence="1">
    <location>
        <begin position="246"/>
        <end position="404"/>
    </location>
</feature>
<dbReference type="Proteomes" id="UP001465976">
    <property type="component" value="Unassembled WGS sequence"/>
</dbReference>
<proteinExistence type="predicted"/>
<comment type="caution">
    <text evidence="2">The sequence shown here is derived from an EMBL/GenBank/DDBJ whole genome shotgun (WGS) entry which is preliminary data.</text>
</comment>
<feature type="compositionally biased region" description="Basic residues" evidence="1">
    <location>
        <begin position="165"/>
        <end position="177"/>
    </location>
</feature>
<evidence type="ECO:0000256" key="1">
    <source>
        <dbReference type="SAM" id="MobiDB-lite"/>
    </source>
</evidence>
<feature type="compositionally biased region" description="Low complexity" evidence="1">
    <location>
        <begin position="178"/>
        <end position="199"/>
    </location>
</feature>
<feature type="compositionally biased region" description="Polar residues" evidence="1">
    <location>
        <begin position="381"/>
        <end position="391"/>
    </location>
</feature>
<feature type="region of interest" description="Disordered" evidence="1">
    <location>
        <begin position="650"/>
        <end position="736"/>
    </location>
</feature>
<feature type="region of interest" description="Disordered" evidence="1">
    <location>
        <begin position="139"/>
        <end position="225"/>
    </location>
</feature>
<reference evidence="2 3" key="1">
    <citation type="submission" date="2024-02" db="EMBL/GenBank/DDBJ databases">
        <title>A draft genome for the cacao thread blight pathogen Marasmius crinis-equi.</title>
        <authorList>
            <person name="Cohen S.P."/>
            <person name="Baruah I.K."/>
            <person name="Amoako-Attah I."/>
            <person name="Bukari Y."/>
            <person name="Meinhardt L.W."/>
            <person name="Bailey B.A."/>
        </authorList>
    </citation>
    <scope>NUCLEOTIDE SEQUENCE [LARGE SCALE GENOMIC DNA]</scope>
    <source>
        <strain evidence="2 3">GH-76</strain>
    </source>
</reference>
<organism evidence="2 3">
    <name type="scientific">Marasmius crinis-equi</name>
    <dbReference type="NCBI Taxonomy" id="585013"/>
    <lineage>
        <taxon>Eukaryota</taxon>
        <taxon>Fungi</taxon>
        <taxon>Dikarya</taxon>
        <taxon>Basidiomycota</taxon>
        <taxon>Agaricomycotina</taxon>
        <taxon>Agaricomycetes</taxon>
        <taxon>Agaricomycetidae</taxon>
        <taxon>Agaricales</taxon>
        <taxon>Marasmiineae</taxon>
        <taxon>Marasmiaceae</taxon>
        <taxon>Marasmius</taxon>
    </lineage>
</organism>
<feature type="compositionally biased region" description="Basic and acidic residues" evidence="1">
    <location>
        <begin position="650"/>
        <end position="665"/>
    </location>
</feature>
<feature type="compositionally biased region" description="Low complexity" evidence="1">
    <location>
        <begin position="690"/>
        <end position="701"/>
    </location>
</feature>
<dbReference type="EMBL" id="JBAHYK010003024">
    <property type="protein sequence ID" value="KAL0564052.1"/>
    <property type="molecule type" value="Genomic_DNA"/>
</dbReference>
<name>A0ABR3EMF4_9AGAR</name>
<protein>
    <submittedName>
        <fullName evidence="2">SERTA domain-containing protein 3</fullName>
    </submittedName>
</protein>
<sequence>MQKAKDMLEEDYQKKCSEYSSVMIPKDSKELDLEDELQKTKCRRALASVVEPFLNFVRAQTGMAVFFQAGIELDHPDRGRAFDIVSLSSVPEGLPSFAKFNLPFFRDSMSREFANWLRTIKRHQIEAGVEFPEFIDQESADGRAASQAVPTTAKEVEAEGGKPPTKAKGRRSAKKTKNAAASSPKSTSATSSTPTATKSVPDANDSSTPPAMAPPELPERPVLDPAMPFLERRALTLEWDKEVQRAKGRLQEARKPSSNRSTAKKGPRKDDDEYDGSSSDKGSGEEDESLVKATRRYSTRSSTTAARESNDNAKNSDDPEEASLPAQESSRDSDPDIPAPPGNDMDDIIDSPSLPLTNITPVIDDAPSGPVSDVIPPVSTPVANSPIQIQRTDPEHAPGTPAPTDIEMNVIEKVTPEDDVGRIAVEDVAKVVEGGEMTADEDSEKRAGEDVNAIAKEPFDDPLRLLNGVDIPQLSQPPYPIEASDSEFVRGYASWLMSGPQVESSFWTAVVFRWIELEELLLKLGDDPTALAVARRPNEFKKWFKDGRVWRPGGVPLPSSITLPGFRDIWWKWWNDILKFDRAALGIPGNEEEAEPFGCHGKDGFVLILVALKWWFGAGGAEDRDGLGHWEHAMKVAFHTMGLLLKESQKRLSRPETDLPNERPPSKSLSTTSSSRTSKPTSQVRKKAPTKSSAPSKPCSTIPTSRHRKSPDTPAENTADRPSKRICTRGYASASG</sequence>
<keyword evidence="3" id="KW-1185">Reference proteome</keyword>
<gene>
    <name evidence="2" type="primary">RBT1_68</name>
    <name evidence="2" type="ORF">V5O48_018004</name>
</gene>
<evidence type="ECO:0000313" key="2">
    <source>
        <dbReference type="EMBL" id="KAL0564052.1"/>
    </source>
</evidence>